<dbReference type="SUPFAM" id="SSF51126">
    <property type="entry name" value="Pectin lyase-like"/>
    <property type="match status" value="1"/>
</dbReference>
<dbReference type="InterPro" id="IPR011050">
    <property type="entry name" value="Pectin_lyase_fold/virulence"/>
</dbReference>
<comment type="catalytic activity">
    <reaction evidence="3">
        <text>[(1-&gt;4)-alpha-D-galacturonosyl methyl ester](n) + n H2O = [(1-&gt;4)-alpha-D-galacturonosyl](n) + n methanol + n H(+)</text>
        <dbReference type="Rhea" id="RHEA:22380"/>
        <dbReference type="Rhea" id="RHEA-COMP:14570"/>
        <dbReference type="Rhea" id="RHEA-COMP:14573"/>
        <dbReference type="ChEBI" id="CHEBI:15377"/>
        <dbReference type="ChEBI" id="CHEBI:15378"/>
        <dbReference type="ChEBI" id="CHEBI:17790"/>
        <dbReference type="ChEBI" id="CHEBI:140522"/>
        <dbReference type="ChEBI" id="CHEBI:140523"/>
        <dbReference type="EC" id="3.1.1.11"/>
    </reaction>
</comment>
<name>A0A6I4I5H4_9SPHI</name>
<dbReference type="GO" id="GO:0042545">
    <property type="term" value="P:cell wall modification"/>
    <property type="evidence" value="ECO:0007669"/>
    <property type="project" value="UniProtKB-UniRule"/>
</dbReference>
<dbReference type="EC" id="3.1.1.11" evidence="3"/>
<dbReference type="PROSITE" id="PS00800">
    <property type="entry name" value="PECTINESTERASE_1"/>
    <property type="match status" value="1"/>
</dbReference>
<dbReference type="InterPro" id="IPR012334">
    <property type="entry name" value="Pectin_lyas_fold"/>
</dbReference>
<comment type="caution">
    <text evidence="5">The sequence shown here is derived from an EMBL/GenBank/DDBJ whole genome shotgun (WGS) entry which is preliminary data.</text>
</comment>
<evidence type="ECO:0000313" key="5">
    <source>
        <dbReference type="EMBL" id="MVN90087.1"/>
    </source>
</evidence>
<dbReference type="GO" id="GO:0045490">
    <property type="term" value="P:pectin catabolic process"/>
    <property type="evidence" value="ECO:0007669"/>
    <property type="project" value="UniProtKB-UniRule"/>
</dbReference>
<reference evidence="5 6" key="1">
    <citation type="submission" date="2019-12" db="EMBL/GenBank/DDBJ databases">
        <title>Mucilaginibacter sp. HME9299 genome sequencing and assembly.</title>
        <authorList>
            <person name="Kang H."/>
            <person name="Kim H."/>
            <person name="Joh K."/>
        </authorList>
    </citation>
    <scope>NUCLEOTIDE SEQUENCE [LARGE SCALE GENOMIC DNA]</scope>
    <source>
        <strain evidence="5 6">HME9299</strain>
    </source>
</reference>
<dbReference type="RefSeq" id="WP_157539861.1">
    <property type="nucleotide sequence ID" value="NZ_WQLA01000001.1"/>
</dbReference>
<dbReference type="PANTHER" id="PTHR31707">
    <property type="entry name" value="PECTINESTERASE"/>
    <property type="match status" value="1"/>
</dbReference>
<keyword evidence="2 3" id="KW-0063">Aspartyl esterase</keyword>
<protein>
    <recommendedName>
        <fullName evidence="3">Pectinesterase</fullName>
        <ecNumber evidence="3">3.1.1.11</ecNumber>
    </recommendedName>
</protein>
<evidence type="ECO:0000256" key="2">
    <source>
        <dbReference type="ARBA" id="ARBA00023085"/>
    </source>
</evidence>
<evidence type="ECO:0000256" key="1">
    <source>
        <dbReference type="ARBA" id="ARBA00022801"/>
    </source>
</evidence>
<dbReference type="OrthoDB" id="9804686at2"/>
<organism evidence="5 6">
    <name type="scientific">Mucilaginibacter aquatilis</name>
    <dbReference type="NCBI Taxonomy" id="1517760"/>
    <lineage>
        <taxon>Bacteria</taxon>
        <taxon>Pseudomonadati</taxon>
        <taxon>Bacteroidota</taxon>
        <taxon>Sphingobacteriia</taxon>
        <taxon>Sphingobacteriales</taxon>
        <taxon>Sphingobacteriaceae</taxon>
        <taxon>Mucilaginibacter</taxon>
    </lineage>
</organism>
<dbReference type="InterPro" id="IPR000070">
    <property type="entry name" value="Pectinesterase_cat"/>
</dbReference>
<dbReference type="Proteomes" id="UP000434850">
    <property type="component" value="Unassembled WGS sequence"/>
</dbReference>
<comment type="pathway">
    <text evidence="3">Glycan metabolism; pectin degradation; 2-dehydro-3-deoxy-D-gluconate from pectin: step 1/5.</text>
</comment>
<keyword evidence="6" id="KW-1185">Reference proteome</keyword>
<sequence>MKVFKLLILAVFFIGHAFAQQPVFPAELTVAADGSGNYKTIQEAVNAVRDLGQKRVIIHIKKGTYREKLVVPSWKTNISLVGESAESTIITNNDYSGKPVPGGKDAFGKDKMTTYTSYTVLVQGDGFEASNLTIENTAGRVGQAVALHIEADRCVITKCRLLGNQDTLYTAKSNSRQFYQDCYIEGTTDFLFGEATVVFQRCTIRNLTNSFVTAAATTANQEFGYVLMDCKLIADSTLKKALLGRPWRPYAKTVLIRCEVGAHIAPQGWNPWKGDAMFPDKEKTAFYAEYKCYGAGAKTTERVTWSKQLTDKEAKKYTLQNILGGKDNWNPLALASVK</sequence>
<evidence type="ECO:0000313" key="6">
    <source>
        <dbReference type="Proteomes" id="UP000434850"/>
    </source>
</evidence>
<evidence type="ECO:0000256" key="3">
    <source>
        <dbReference type="RuleBase" id="RU000589"/>
    </source>
</evidence>
<gene>
    <name evidence="5" type="ORF">GO816_03015</name>
</gene>
<proteinExistence type="predicted"/>
<dbReference type="AlphaFoldDB" id="A0A6I4I5H4"/>
<dbReference type="UniPathway" id="UPA00545">
    <property type="reaction ID" value="UER00823"/>
</dbReference>
<keyword evidence="3" id="KW-0732">Signal</keyword>
<dbReference type="Gene3D" id="2.160.20.10">
    <property type="entry name" value="Single-stranded right-handed beta-helix, Pectin lyase-like"/>
    <property type="match status" value="1"/>
</dbReference>
<feature type="chain" id="PRO_5026370797" description="Pectinesterase" evidence="3">
    <location>
        <begin position="20"/>
        <end position="338"/>
    </location>
</feature>
<evidence type="ECO:0000259" key="4">
    <source>
        <dbReference type="Pfam" id="PF01095"/>
    </source>
</evidence>
<feature type="domain" description="Pectinesterase catalytic" evidence="4">
    <location>
        <begin position="28"/>
        <end position="325"/>
    </location>
</feature>
<dbReference type="InterPro" id="IPR018040">
    <property type="entry name" value="Pectinesterase_Tyr_AS"/>
</dbReference>
<feature type="signal peptide" evidence="3">
    <location>
        <begin position="1"/>
        <end position="19"/>
    </location>
</feature>
<accession>A0A6I4I5H4</accession>
<keyword evidence="1 3" id="KW-0378">Hydrolase</keyword>
<dbReference type="EMBL" id="WQLA01000001">
    <property type="protein sequence ID" value="MVN90087.1"/>
    <property type="molecule type" value="Genomic_DNA"/>
</dbReference>
<dbReference type="Pfam" id="PF01095">
    <property type="entry name" value="Pectinesterase"/>
    <property type="match status" value="1"/>
</dbReference>
<dbReference type="GO" id="GO:0030599">
    <property type="term" value="F:pectinesterase activity"/>
    <property type="evidence" value="ECO:0007669"/>
    <property type="project" value="UniProtKB-UniRule"/>
</dbReference>